<dbReference type="SUPFAM" id="SSF51735">
    <property type="entry name" value="NAD(P)-binding Rossmann-fold domains"/>
    <property type="match status" value="1"/>
</dbReference>
<keyword evidence="4 8" id="KW-0812">Transmembrane</keyword>
<dbReference type="PANTHER" id="PTHR42751">
    <property type="entry name" value="SODIUM/HYDROGEN EXCHANGER FAMILY/TRKA DOMAIN PROTEIN"/>
    <property type="match status" value="1"/>
</dbReference>
<evidence type="ECO:0000256" key="4">
    <source>
        <dbReference type="ARBA" id="ARBA00022692"/>
    </source>
</evidence>
<feature type="transmembrane region" description="Helical" evidence="8">
    <location>
        <begin position="299"/>
        <end position="317"/>
    </location>
</feature>
<dbReference type="InterPro" id="IPR036291">
    <property type="entry name" value="NAD(P)-bd_dom_sf"/>
</dbReference>
<feature type="transmembrane region" description="Helical" evidence="8">
    <location>
        <begin position="120"/>
        <end position="139"/>
    </location>
</feature>
<dbReference type="PROSITE" id="PS51201">
    <property type="entry name" value="RCK_N"/>
    <property type="match status" value="1"/>
</dbReference>
<feature type="compositionally biased region" description="Basic and acidic residues" evidence="7">
    <location>
        <begin position="563"/>
        <end position="573"/>
    </location>
</feature>
<feature type="transmembrane region" description="Helical" evidence="8">
    <location>
        <begin position="220"/>
        <end position="240"/>
    </location>
</feature>
<dbReference type="GO" id="GO:1902600">
    <property type="term" value="P:proton transmembrane transport"/>
    <property type="evidence" value="ECO:0007669"/>
    <property type="project" value="InterPro"/>
</dbReference>
<dbReference type="GO" id="GO:0006813">
    <property type="term" value="P:potassium ion transport"/>
    <property type="evidence" value="ECO:0007669"/>
    <property type="project" value="InterPro"/>
</dbReference>
<feature type="transmembrane region" description="Helical" evidence="8">
    <location>
        <begin position="189"/>
        <end position="208"/>
    </location>
</feature>
<evidence type="ECO:0000256" key="7">
    <source>
        <dbReference type="SAM" id="MobiDB-lite"/>
    </source>
</evidence>
<dbReference type="Proteomes" id="UP000605148">
    <property type="component" value="Unassembled WGS sequence"/>
</dbReference>
<evidence type="ECO:0000256" key="6">
    <source>
        <dbReference type="ARBA" id="ARBA00023136"/>
    </source>
</evidence>
<evidence type="ECO:0000256" key="5">
    <source>
        <dbReference type="ARBA" id="ARBA00022989"/>
    </source>
</evidence>
<keyword evidence="3" id="KW-0813">Transport</keyword>
<proteinExistence type="inferred from homology"/>
<comment type="subcellular location">
    <subcellularLocation>
        <location evidence="1">Membrane</location>
        <topology evidence="1">Multi-pass membrane protein</topology>
    </subcellularLocation>
</comment>
<dbReference type="GO" id="GO:0015297">
    <property type="term" value="F:antiporter activity"/>
    <property type="evidence" value="ECO:0007669"/>
    <property type="project" value="InterPro"/>
</dbReference>
<protein>
    <submittedName>
        <fullName evidence="10">Potassium efflux system protein</fullName>
    </submittedName>
</protein>
<keyword evidence="6 8" id="KW-0472">Membrane</keyword>
<dbReference type="Gene3D" id="1.20.1530.20">
    <property type="match status" value="1"/>
</dbReference>
<feature type="transmembrane region" description="Helical" evidence="8">
    <location>
        <begin position="59"/>
        <end position="78"/>
    </location>
</feature>
<accession>A0A916X1N7</accession>
<feature type="transmembrane region" description="Helical" evidence="8">
    <location>
        <begin position="13"/>
        <end position="30"/>
    </location>
</feature>
<evidence type="ECO:0000256" key="8">
    <source>
        <dbReference type="SAM" id="Phobius"/>
    </source>
</evidence>
<feature type="region of interest" description="Disordered" evidence="7">
    <location>
        <begin position="553"/>
        <end position="573"/>
    </location>
</feature>
<feature type="domain" description="RCK N-terminal" evidence="9">
    <location>
        <begin position="414"/>
        <end position="538"/>
    </location>
</feature>
<keyword evidence="11" id="KW-1185">Reference proteome</keyword>
<keyword evidence="5 8" id="KW-1133">Transmembrane helix</keyword>
<organism evidence="10 11">
    <name type="scientific">Roseibium aquae</name>
    <dbReference type="NCBI Taxonomy" id="1323746"/>
    <lineage>
        <taxon>Bacteria</taxon>
        <taxon>Pseudomonadati</taxon>
        <taxon>Pseudomonadota</taxon>
        <taxon>Alphaproteobacteria</taxon>
        <taxon>Hyphomicrobiales</taxon>
        <taxon>Stappiaceae</taxon>
        <taxon>Roseibium</taxon>
    </lineage>
</organism>
<dbReference type="AlphaFoldDB" id="A0A916X1N7"/>
<feature type="transmembrane region" description="Helical" evidence="8">
    <location>
        <begin position="90"/>
        <end position="114"/>
    </location>
</feature>
<name>A0A916X1N7_9HYPH</name>
<evidence type="ECO:0000313" key="10">
    <source>
        <dbReference type="EMBL" id="GGB46853.1"/>
    </source>
</evidence>
<dbReference type="OrthoDB" id="9781411at2"/>
<gene>
    <name evidence="10" type="ORF">GCM10011316_18710</name>
</gene>
<evidence type="ECO:0000259" key="9">
    <source>
        <dbReference type="PROSITE" id="PS51201"/>
    </source>
</evidence>
<evidence type="ECO:0000256" key="2">
    <source>
        <dbReference type="ARBA" id="ARBA00005551"/>
    </source>
</evidence>
<dbReference type="InterPro" id="IPR038770">
    <property type="entry name" value="Na+/solute_symporter_sf"/>
</dbReference>
<reference evidence="10" key="1">
    <citation type="journal article" date="2014" name="Int. J. Syst. Evol. Microbiol.">
        <title>Complete genome sequence of Corynebacterium casei LMG S-19264T (=DSM 44701T), isolated from a smear-ripened cheese.</title>
        <authorList>
            <consortium name="US DOE Joint Genome Institute (JGI-PGF)"/>
            <person name="Walter F."/>
            <person name="Albersmeier A."/>
            <person name="Kalinowski J."/>
            <person name="Ruckert C."/>
        </authorList>
    </citation>
    <scope>NUCLEOTIDE SEQUENCE</scope>
    <source>
        <strain evidence="10">CGMCC 1.12426</strain>
    </source>
</reference>
<dbReference type="EMBL" id="BMFA01000005">
    <property type="protein sequence ID" value="GGB46853.1"/>
    <property type="molecule type" value="Genomic_DNA"/>
</dbReference>
<evidence type="ECO:0000256" key="1">
    <source>
        <dbReference type="ARBA" id="ARBA00004141"/>
    </source>
</evidence>
<dbReference type="InterPro" id="IPR006153">
    <property type="entry name" value="Cation/H_exchanger_TM"/>
</dbReference>
<evidence type="ECO:0000256" key="3">
    <source>
        <dbReference type="ARBA" id="ARBA00022448"/>
    </source>
</evidence>
<sequence>MGAAIEGYIFYEIAALLVLSAGLGFVGLLLRQPLIVSFIAVGIVAGPSVLDIVHSDKQIDLLAELGIAVLLFLVGLKLDFKLVRSLGPVALVTGLGQVIFTTVFGFLIAIALGLAPLPAFYVAVALTFSSTIIIVKLLSDKREIDSLHGRIALGFLIVQDVVVVVAMIVLSAIGVGGSGDTALTDVLKVLGYGLAMLVAVAVFTRYVATPLVTRLSRAPELLVSFAIGWAALLAALGHYLGFGKELGGLLAGVSLASTPFREAISARLSSLRDFLLLFFFIALGASLDMSVLGESVGPALVLSLFVLIGNPLIVLLIMSAMGYRKRTGFLAGLTVAQISEFSLIFMAMGVAIGHVPETSLGLVTLVGLVTIAASTYMITYSHSLYDWMEPALRIFERKNAGSAEAAGGMPVAKTCDVVLFGFGRYGLGIGAALRDGGLKVLGVDFSPDAVRNAREHGFDVVFGDATDPEFLAHLPLQSASWLVMAVPEHETGLTHDDARHALLRTVRDLGYEGKVAVAAHRESTAESLIQAKADLVLMPFRDASDAAARLILSGGPPPGPAVKDPHGQKELSA</sequence>
<reference evidence="10" key="2">
    <citation type="submission" date="2020-09" db="EMBL/GenBank/DDBJ databases">
        <authorList>
            <person name="Sun Q."/>
            <person name="Zhou Y."/>
        </authorList>
    </citation>
    <scope>NUCLEOTIDE SEQUENCE</scope>
    <source>
        <strain evidence="10">CGMCC 1.12426</strain>
    </source>
</reference>
<feature type="transmembrane region" description="Helical" evidence="8">
    <location>
        <begin position="358"/>
        <end position="378"/>
    </location>
</feature>
<comment type="caution">
    <text evidence="10">The sequence shown here is derived from an EMBL/GenBank/DDBJ whole genome shotgun (WGS) entry which is preliminary data.</text>
</comment>
<dbReference type="PANTHER" id="PTHR42751:SF3">
    <property type="entry name" value="SODIUM_GLUTAMATE SYMPORTER"/>
    <property type="match status" value="1"/>
</dbReference>
<dbReference type="InterPro" id="IPR003148">
    <property type="entry name" value="RCK_N"/>
</dbReference>
<feature type="transmembrane region" description="Helical" evidence="8">
    <location>
        <begin position="151"/>
        <end position="177"/>
    </location>
</feature>
<dbReference type="Gene3D" id="3.40.50.720">
    <property type="entry name" value="NAD(P)-binding Rossmann-like Domain"/>
    <property type="match status" value="1"/>
</dbReference>
<dbReference type="RefSeq" id="WP_150496030.1">
    <property type="nucleotide sequence ID" value="NZ_BMFA01000005.1"/>
</dbReference>
<dbReference type="Pfam" id="PF00999">
    <property type="entry name" value="Na_H_Exchanger"/>
    <property type="match status" value="1"/>
</dbReference>
<evidence type="ECO:0000313" key="11">
    <source>
        <dbReference type="Proteomes" id="UP000605148"/>
    </source>
</evidence>
<comment type="similarity">
    <text evidence="2">Belongs to the monovalent cation:proton antiporter 2 (CPA2) transporter (TC 2.A.37) family.</text>
</comment>
<feature type="transmembrane region" description="Helical" evidence="8">
    <location>
        <begin position="329"/>
        <end position="352"/>
    </location>
</feature>
<dbReference type="Pfam" id="PF02254">
    <property type="entry name" value="TrkA_N"/>
    <property type="match status" value="1"/>
</dbReference>
<dbReference type="GO" id="GO:0016020">
    <property type="term" value="C:membrane"/>
    <property type="evidence" value="ECO:0007669"/>
    <property type="project" value="UniProtKB-SubCell"/>
</dbReference>